<feature type="binding site" evidence="14">
    <location>
        <begin position="239"/>
        <end position="240"/>
    </location>
    <ligand>
        <name>FMN</name>
        <dbReference type="ChEBI" id="CHEBI:58210"/>
    </ligand>
</feature>
<evidence type="ECO:0000256" key="6">
    <source>
        <dbReference type="ARBA" id="ARBA00022694"/>
    </source>
</evidence>
<comment type="cofactor">
    <cofactor evidence="1 12 14">
        <name>FMN</name>
        <dbReference type="ChEBI" id="CHEBI:58210"/>
    </cofactor>
</comment>
<evidence type="ECO:0000256" key="10">
    <source>
        <dbReference type="ARBA" id="ARBA00048205"/>
    </source>
</evidence>
<dbReference type="InterPro" id="IPR018517">
    <property type="entry name" value="tRNA_hU_synthase_CS"/>
</dbReference>
<dbReference type="InterPro" id="IPR024036">
    <property type="entry name" value="tRNA-dHydroUridine_Synthase_C"/>
</dbReference>
<dbReference type="InterPro" id="IPR013785">
    <property type="entry name" value="Aldolase_TIM"/>
</dbReference>
<protein>
    <recommendedName>
        <fullName evidence="12">tRNA-dihydrouridine synthase</fullName>
        <ecNumber evidence="12">1.3.1.-</ecNumber>
    </recommendedName>
</protein>
<dbReference type="InterPro" id="IPR035587">
    <property type="entry name" value="DUS-like_FMN-bd"/>
</dbReference>
<evidence type="ECO:0000256" key="4">
    <source>
        <dbReference type="ARBA" id="ARBA00022630"/>
    </source>
</evidence>
<dbReference type="PROSITE" id="PS01136">
    <property type="entry name" value="UPF0034"/>
    <property type="match status" value="1"/>
</dbReference>
<feature type="binding site" evidence="14">
    <location>
        <position position="154"/>
    </location>
    <ligand>
        <name>FMN</name>
        <dbReference type="ChEBI" id="CHEBI:58210"/>
    </ligand>
</feature>
<dbReference type="PANTHER" id="PTHR45846:SF1">
    <property type="entry name" value="TRNA-DIHYDROURIDINE(47) SYNTHASE [NAD(P)(+)]-LIKE"/>
    <property type="match status" value="1"/>
</dbReference>
<feature type="binding site" evidence="14">
    <location>
        <position position="184"/>
    </location>
    <ligand>
        <name>FMN</name>
        <dbReference type="ChEBI" id="CHEBI:58210"/>
    </ligand>
</feature>
<gene>
    <name evidence="16" type="ORF">DEM27_14775</name>
</gene>
<dbReference type="Gene3D" id="3.20.20.70">
    <property type="entry name" value="Aldolase class I"/>
    <property type="match status" value="1"/>
</dbReference>
<evidence type="ECO:0000256" key="1">
    <source>
        <dbReference type="ARBA" id="ARBA00001917"/>
    </source>
</evidence>
<accession>A0A2U2DPU9</accession>
<evidence type="ECO:0000313" key="16">
    <source>
        <dbReference type="EMBL" id="PWE55330.1"/>
    </source>
</evidence>
<dbReference type="InterPro" id="IPR001269">
    <property type="entry name" value="DUS_fam"/>
</dbReference>
<keyword evidence="7" id="KW-0521">NADP</keyword>
<keyword evidence="5 12" id="KW-0288">FMN</keyword>
<dbReference type="GO" id="GO:0017150">
    <property type="term" value="F:tRNA dihydrouridine synthase activity"/>
    <property type="evidence" value="ECO:0007669"/>
    <property type="project" value="InterPro"/>
</dbReference>
<dbReference type="SUPFAM" id="SSF51395">
    <property type="entry name" value="FMN-linked oxidoreductases"/>
    <property type="match status" value="1"/>
</dbReference>
<evidence type="ECO:0000256" key="12">
    <source>
        <dbReference type="PIRNR" id="PIRNR006621"/>
    </source>
</evidence>
<evidence type="ECO:0000313" key="17">
    <source>
        <dbReference type="Proteomes" id="UP000245252"/>
    </source>
</evidence>
<sequence>MCPKDDHLTSAFLAAPFEVGSVPVRNRVILAPMSGVTDLPFRQLAWRYGAGLVVTEMVASRELVGNTQESWARLKGAGLKPHVVQLAGREAYWMGEAARIAADNGADIVDINMGCPAKKVTGGYSGSALMREPDLALSLIEATVKAVSVPVTLKMRLGWDENSLNAPEIARRAEEAGIQLVTIHGRTRMQFYEGRADWDAIRAVRDAVRIPLIANGDVDTPEDALEILRRSGADAVMVGRACQGRPWHAGWLAGHAAPARGEIAAIAVEHYRAMLEFYGEHVAIRHARKHLGWYLERFAPGLPADAKVAIMTGKEAETVARLLQQALNDTSFASAPEREAA</sequence>
<dbReference type="NCBIfam" id="TIGR00737">
    <property type="entry name" value="nifR3_yhdG"/>
    <property type="match status" value="1"/>
</dbReference>
<evidence type="ECO:0000256" key="2">
    <source>
        <dbReference type="ARBA" id="ARBA00002790"/>
    </source>
</evidence>
<evidence type="ECO:0000256" key="3">
    <source>
        <dbReference type="ARBA" id="ARBA00022555"/>
    </source>
</evidence>
<dbReference type="Proteomes" id="UP000245252">
    <property type="component" value="Unassembled WGS sequence"/>
</dbReference>
<dbReference type="Gene3D" id="1.10.1200.80">
    <property type="entry name" value="Putative flavin oxidoreducatase, domain 2"/>
    <property type="match status" value="1"/>
</dbReference>
<keyword evidence="17" id="KW-1185">Reference proteome</keyword>
<feature type="domain" description="DUS-like FMN-binding" evidence="15">
    <location>
        <begin position="29"/>
        <end position="301"/>
    </location>
</feature>
<keyword evidence="4 12" id="KW-0285">Flavoprotein</keyword>
<comment type="function">
    <text evidence="2 12">Catalyzes the synthesis of 5,6-dihydrouridine (D), a modified base found in the D-loop of most tRNAs, via the reduction of the C5-C6 double bond in target uridines.</text>
</comment>
<dbReference type="GO" id="GO:0000049">
    <property type="term" value="F:tRNA binding"/>
    <property type="evidence" value="ECO:0007669"/>
    <property type="project" value="UniProtKB-KW"/>
</dbReference>
<feature type="binding site" evidence="14">
    <location>
        <position position="85"/>
    </location>
    <ligand>
        <name>FMN</name>
        <dbReference type="ChEBI" id="CHEBI:58210"/>
    </ligand>
</feature>
<evidence type="ECO:0000256" key="13">
    <source>
        <dbReference type="PIRSR" id="PIRSR006621-1"/>
    </source>
</evidence>
<dbReference type="EMBL" id="QFBC01000006">
    <property type="protein sequence ID" value="PWE55330.1"/>
    <property type="molecule type" value="Genomic_DNA"/>
</dbReference>
<dbReference type="GO" id="GO:0050660">
    <property type="term" value="F:flavin adenine dinucleotide binding"/>
    <property type="evidence" value="ECO:0007669"/>
    <property type="project" value="InterPro"/>
</dbReference>
<reference evidence="16 17" key="1">
    <citation type="submission" date="2018-05" db="EMBL/GenBank/DDBJ databases">
        <title>The draft genome of strain NS-104.</title>
        <authorList>
            <person name="Hang P."/>
            <person name="Jiang J."/>
        </authorList>
    </citation>
    <scope>NUCLEOTIDE SEQUENCE [LARGE SCALE GENOMIC DNA]</scope>
    <source>
        <strain evidence="16 17">NS-104</strain>
    </source>
</reference>
<evidence type="ECO:0000256" key="7">
    <source>
        <dbReference type="ARBA" id="ARBA00022857"/>
    </source>
</evidence>
<organism evidence="16 17">
    <name type="scientific">Metarhizobium album</name>
    <dbReference type="NCBI Taxonomy" id="2182425"/>
    <lineage>
        <taxon>Bacteria</taxon>
        <taxon>Pseudomonadati</taxon>
        <taxon>Pseudomonadota</taxon>
        <taxon>Alphaproteobacteria</taxon>
        <taxon>Hyphomicrobiales</taxon>
        <taxon>Rhizobiaceae</taxon>
        <taxon>Metarhizobium</taxon>
    </lineage>
</organism>
<dbReference type="OrthoDB" id="9764501at2"/>
<dbReference type="CDD" id="cd02801">
    <property type="entry name" value="DUS_like_FMN"/>
    <property type="match status" value="1"/>
</dbReference>
<name>A0A2U2DPU9_9HYPH</name>
<comment type="catalytic activity">
    <reaction evidence="11">
        <text>a 5,6-dihydrouridine in tRNA + NAD(+) = a uridine in tRNA + NADH + H(+)</text>
        <dbReference type="Rhea" id="RHEA:54452"/>
        <dbReference type="Rhea" id="RHEA-COMP:13339"/>
        <dbReference type="Rhea" id="RHEA-COMP:13887"/>
        <dbReference type="ChEBI" id="CHEBI:15378"/>
        <dbReference type="ChEBI" id="CHEBI:57540"/>
        <dbReference type="ChEBI" id="CHEBI:57945"/>
        <dbReference type="ChEBI" id="CHEBI:65315"/>
        <dbReference type="ChEBI" id="CHEBI:74443"/>
    </reaction>
</comment>
<evidence type="ECO:0000256" key="11">
    <source>
        <dbReference type="ARBA" id="ARBA00048802"/>
    </source>
</evidence>
<evidence type="ECO:0000256" key="8">
    <source>
        <dbReference type="ARBA" id="ARBA00022884"/>
    </source>
</evidence>
<evidence type="ECO:0000256" key="9">
    <source>
        <dbReference type="ARBA" id="ARBA00023002"/>
    </source>
</evidence>
<evidence type="ECO:0000256" key="14">
    <source>
        <dbReference type="PIRSR" id="PIRSR006621-2"/>
    </source>
</evidence>
<evidence type="ECO:0000256" key="5">
    <source>
        <dbReference type="ARBA" id="ARBA00022643"/>
    </source>
</evidence>
<proteinExistence type="inferred from homology"/>
<evidence type="ECO:0000259" key="15">
    <source>
        <dbReference type="Pfam" id="PF01207"/>
    </source>
</evidence>
<dbReference type="PIRSF" id="PIRSF006621">
    <property type="entry name" value="Dus"/>
    <property type="match status" value="1"/>
</dbReference>
<comment type="caution">
    <text evidence="16">The sequence shown here is derived from an EMBL/GenBank/DDBJ whole genome shotgun (WGS) entry which is preliminary data.</text>
</comment>
<keyword evidence="9 12" id="KW-0560">Oxidoreductase</keyword>
<keyword evidence="14" id="KW-0547">Nucleotide-binding</keyword>
<dbReference type="EC" id="1.3.1.-" evidence="12"/>
<comment type="catalytic activity">
    <reaction evidence="10">
        <text>a 5,6-dihydrouridine in tRNA + NADP(+) = a uridine in tRNA + NADPH + H(+)</text>
        <dbReference type="Rhea" id="RHEA:23624"/>
        <dbReference type="Rhea" id="RHEA-COMP:13339"/>
        <dbReference type="Rhea" id="RHEA-COMP:13887"/>
        <dbReference type="ChEBI" id="CHEBI:15378"/>
        <dbReference type="ChEBI" id="CHEBI:57783"/>
        <dbReference type="ChEBI" id="CHEBI:58349"/>
        <dbReference type="ChEBI" id="CHEBI:65315"/>
        <dbReference type="ChEBI" id="CHEBI:74443"/>
    </reaction>
</comment>
<keyword evidence="6 12" id="KW-0819">tRNA processing</keyword>
<comment type="similarity">
    <text evidence="12">Belongs to the dus family.</text>
</comment>
<dbReference type="RefSeq" id="WP_109459027.1">
    <property type="nucleotide sequence ID" value="NZ_QFBC01000006.1"/>
</dbReference>
<feature type="active site" description="Proton donor" evidence="13">
    <location>
        <position position="115"/>
    </location>
</feature>
<dbReference type="Pfam" id="PF01207">
    <property type="entry name" value="Dus"/>
    <property type="match status" value="1"/>
</dbReference>
<dbReference type="InterPro" id="IPR004652">
    <property type="entry name" value="DusB-like"/>
</dbReference>
<keyword evidence="8" id="KW-0694">RNA-binding</keyword>
<dbReference type="AlphaFoldDB" id="A0A2U2DPU9"/>
<keyword evidence="3" id="KW-0820">tRNA-binding</keyword>
<dbReference type="PANTHER" id="PTHR45846">
    <property type="entry name" value="TRNA-DIHYDROURIDINE(47) SYNTHASE [NAD(P)(+)]-LIKE"/>
    <property type="match status" value="1"/>
</dbReference>